<feature type="transmembrane region" description="Helical" evidence="5">
    <location>
        <begin position="296"/>
        <end position="314"/>
    </location>
</feature>
<feature type="transmembrane region" description="Helical" evidence="5">
    <location>
        <begin position="61"/>
        <end position="82"/>
    </location>
</feature>
<name>A0ABS8BE30_9ACTN</name>
<evidence type="ECO:0000313" key="8">
    <source>
        <dbReference type="Proteomes" id="UP001199054"/>
    </source>
</evidence>
<feature type="transmembrane region" description="Helical" evidence="5">
    <location>
        <begin position="94"/>
        <end position="115"/>
    </location>
</feature>
<keyword evidence="4 5" id="KW-0472">Membrane</keyword>
<dbReference type="Proteomes" id="UP001199054">
    <property type="component" value="Unassembled WGS sequence"/>
</dbReference>
<dbReference type="RefSeq" id="WP_226730070.1">
    <property type="nucleotide sequence ID" value="NZ_JAJAUY010000157.1"/>
</dbReference>
<dbReference type="Gene3D" id="1.20.1250.20">
    <property type="entry name" value="MFS general substrate transporter like domains"/>
    <property type="match status" value="2"/>
</dbReference>
<dbReference type="PANTHER" id="PTHR23542:SF1">
    <property type="entry name" value="MAJOR FACILITATOR SUPERFAMILY (MFS) PROFILE DOMAIN-CONTAINING PROTEIN"/>
    <property type="match status" value="1"/>
</dbReference>
<dbReference type="InterPro" id="IPR020846">
    <property type="entry name" value="MFS_dom"/>
</dbReference>
<reference evidence="7 8" key="1">
    <citation type="submission" date="2021-10" db="EMBL/GenBank/DDBJ databases">
        <title>Streptomyces sp. strain SMC 277, a novel streptomycete isolated from soil.</title>
        <authorList>
            <person name="Chanama M."/>
        </authorList>
    </citation>
    <scope>NUCLEOTIDE SEQUENCE [LARGE SCALE GENOMIC DNA]</scope>
    <source>
        <strain evidence="7 8">SMC 277</strain>
    </source>
</reference>
<dbReference type="SUPFAM" id="SSF103473">
    <property type="entry name" value="MFS general substrate transporter"/>
    <property type="match status" value="1"/>
</dbReference>
<feature type="transmembrane region" description="Helical" evidence="5">
    <location>
        <begin position="320"/>
        <end position="342"/>
    </location>
</feature>
<comment type="caution">
    <text evidence="7">The sequence shown here is derived from an EMBL/GenBank/DDBJ whole genome shotgun (WGS) entry which is preliminary data.</text>
</comment>
<organism evidence="7 8">
    <name type="scientific">Streptomyces antimicrobicus</name>
    <dbReference type="NCBI Taxonomy" id="2883108"/>
    <lineage>
        <taxon>Bacteria</taxon>
        <taxon>Bacillati</taxon>
        <taxon>Actinomycetota</taxon>
        <taxon>Actinomycetes</taxon>
        <taxon>Kitasatosporales</taxon>
        <taxon>Streptomycetaceae</taxon>
        <taxon>Streptomyces</taxon>
    </lineage>
</organism>
<feature type="transmembrane region" description="Helical" evidence="5">
    <location>
        <begin position="354"/>
        <end position="374"/>
    </location>
</feature>
<dbReference type="InterPro" id="IPR011701">
    <property type="entry name" value="MFS"/>
</dbReference>
<comment type="subcellular location">
    <subcellularLocation>
        <location evidence="1">Cell membrane</location>
        <topology evidence="1">Multi-pass membrane protein</topology>
    </subcellularLocation>
</comment>
<feature type="transmembrane region" description="Helical" evidence="5">
    <location>
        <begin position="268"/>
        <end position="289"/>
    </location>
</feature>
<dbReference type="EMBL" id="JAJAUY010000157">
    <property type="protein sequence ID" value="MCB5182897.1"/>
    <property type="molecule type" value="Genomic_DNA"/>
</dbReference>
<evidence type="ECO:0000313" key="7">
    <source>
        <dbReference type="EMBL" id="MCB5182897.1"/>
    </source>
</evidence>
<evidence type="ECO:0000256" key="3">
    <source>
        <dbReference type="ARBA" id="ARBA00022989"/>
    </source>
</evidence>
<evidence type="ECO:0000256" key="4">
    <source>
        <dbReference type="ARBA" id="ARBA00023136"/>
    </source>
</evidence>
<sequence length="441" mass="44327">MTSAVTTDKDKSEKSSRAGYGQLLRTPGALSFVLPGFAARLPFGMLTISILLLVQHTTGSYARAGVVAAVTGISMALSAPVMGMLTDRYGQSAVLFPVVLLHGAAVGTLTALALLGAPVWALALAAVPAGASVPQVGPMVRARWAAKLEGSPLLPTAAAFESVTDEFTFVVGPVLATALCTGVHPAAGLTTEAALTVLGGLVFATRRATQPRPAGRGAGGEKHGSALSFAGLRVLIAAFLGIGAVFGGMQVSLAAFSNEIGNPGANGLLYGVFAGGNMIAGIACGAIAWKIGPRRRLLLGYAGLTVAASLLWTVDSMALLAVLGLLVGLCIAPALITGYTMIESLVPAASRTEAFTWLTGAVAFGQAAAVVVAGRLTDAYGSGAGFLVPLAATALALVTLVALRAKLAPKAPSRIVNASTAAREEQADGRGLGHRVPVAVD</sequence>
<protein>
    <submittedName>
        <fullName evidence="7">MFS transporter</fullName>
    </submittedName>
</protein>
<dbReference type="Pfam" id="PF07690">
    <property type="entry name" value="MFS_1"/>
    <property type="match status" value="1"/>
</dbReference>
<dbReference type="PANTHER" id="PTHR23542">
    <property type="match status" value="1"/>
</dbReference>
<evidence type="ECO:0000256" key="2">
    <source>
        <dbReference type="ARBA" id="ARBA00022692"/>
    </source>
</evidence>
<feature type="transmembrane region" description="Helical" evidence="5">
    <location>
        <begin position="386"/>
        <end position="405"/>
    </location>
</feature>
<dbReference type="PROSITE" id="PS50850">
    <property type="entry name" value="MFS"/>
    <property type="match status" value="1"/>
</dbReference>
<keyword evidence="2 5" id="KW-0812">Transmembrane</keyword>
<feature type="domain" description="Major facilitator superfamily (MFS) profile" evidence="6">
    <location>
        <begin position="227"/>
        <end position="441"/>
    </location>
</feature>
<feature type="transmembrane region" description="Helical" evidence="5">
    <location>
        <begin position="232"/>
        <end position="256"/>
    </location>
</feature>
<evidence type="ECO:0000259" key="6">
    <source>
        <dbReference type="PROSITE" id="PS50850"/>
    </source>
</evidence>
<accession>A0ABS8BE30</accession>
<keyword evidence="3 5" id="KW-1133">Transmembrane helix</keyword>
<feature type="transmembrane region" description="Helical" evidence="5">
    <location>
        <begin position="32"/>
        <end position="54"/>
    </location>
</feature>
<evidence type="ECO:0000256" key="1">
    <source>
        <dbReference type="ARBA" id="ARBA00004651"/>
    </source>
</evidence>
<keyword evidence="8" id="KW-1185">Reference proteome</keyword>
<dbReference type="InterPro" id="IPR036259">
    <property type="entry name" value="MFS_trans_sf"/>
</dbReference>
<proteinExistence type="predicted"/>
<gene>
    <name evidence="7" type="ORF">LG632_26500</name>
</gene>
<evidence type="ECO:0000256" key="5">
    <source>
        <dbReference type="SAM" id="Phobius"/>
    </source>
</evidence>